<dbReference type="GO" id="GO:0000463">
    <property type="term" value="P:maturation of LSU-rRNA from tricistronic rRNA transcript (SSU-rRNA, 5.8S rRNA, LSU-rRNA)"/>
    <property type="evidence" value="ECO:0007669"/>
    <property type="project" value="TreeGrafter"/>
</dbReference>
<dbReference type="GO" id="GO:0022625">
    <property type="term" value="C:cytosolic large ribosomal subunit"/>
    <property type="evidence" value="ECO:0007669"/>
    <property type="project" value="TreeGrafter"/>
</dbReference>
<name>A0A9N7RJW4_STRHE</name>
<evidence type="ECO:0000313" key="2">
    <source>
        <dbReference type="Proteomes" id="UP001153555"/>
    </source>
</evidence>
<comment type="caution">
    <text evidence="1">The sequence shown here is derived from an EMBL/GenBank/DDBJ whole genome shotgun (WGS) entry which is preliminary data.</text>
</comment>
<dbReference type="GO" id="GO:0003723">
    <property type="term" value="F:RNA binding"/>
    <property type="evidence" value="ECO:0007669"/>
    <property type="project" value="TreeGrafter"/>
</dbReference>
<dbReference type="AlphaFoldDB" id="A0A9N7RJW4"/>
<keyword evidence="1" id="KW-0689">Ribosomal protein</keyword>
<dbReference type="Gene3D" id="3.30.1390.20">
    <property type="entry name" value="Ribosomal protein L30, ferredoxin-like fold domain"/>
    <property type="match status" value="1"/>
</dbReference>
<protein>
    <submittedName>
        <fullName evidence="1">60S ribosomal protein L7-4</fullName>
    </submittedName>
</protein>
<dbReference type="PANTHER" id="PTHR11524:SF16">
    <property type="entry name" value="LARGE RIBOSOMAL SUBUNIT PROTEIN UL30"/>
    <property type="match status" value="1"/>
</dbReference>
<dbReference type="Proteomes" id="UP001153555">
    <property type="component" value="Unassembled WGS sequence"/>
</dbReference>
<gene>
    <name evidence="1" type="ORF">SHERM_27815</name>
</gene>
<organism evidence="1 2">
    <name type="scientific">Striga hermonthica</name>
    <name type="common">Purple witchweed</name>
    <name type="synonym">Buchnera hermonthica</name>
    <dbReference type="NCBI Taxonomy" id="68872"/>
    <lineage>
        <taxon>Eukaryota</taxon>
        <taxon>Viridiplantae</taxon>
        <taxon>Streptophyta</taxon>
        <taxon>Embryophyta</taxon>
        <taxon>Tracheophyta</taxon>
        <taxon>Spermatophyta</taxon>
        <taxon>Magnoliopsida</taxon>
        <taxon>eudicotyledons</taxon>
        <taxon>Gunneridae</taxon>
        <taxon>Pentapetalae</taxon>
        <taxon>asterids</taxon>
        <taxon>lamiids</taxon>
        <taxon>Lamiales</taxon>
        <taxon>Orobanchaceae</taxon>
        <taxon>Buchnereae</taxon>
        <taxon>Striga</taxon>
    </lineage>
</organism>
<dbReference type="PANTHER" id="PTHR11524">
    <property type="entry name" value="60S RIBOSOMAL PROTEIN L7"/>
    <property type="match status" value="1"/>
</dbReference>
<dbReference type="EMBL" id="CACSLK010027834">
    <property type="protein sequence ID" value="CAA0832540.1"/>
    <property type="molecule type" value="Genomic_DNA"/>
</dbReference>
<keyword evidence="2" id="KW-1185">Reference proteome</keyword>
<dbReference type="SUPFAM" id="SSF55129">
    <property type="entry name" value="Ribosomal protein L30p/L7e"/>
    <property type="match status" value="1"/>
</dbReference>
<accession>A0A9N7RJW4</accession>
<keyword evidence="1" id="KW-0687">Ribonucleoprotein</keyword>
<sequence length="102" mass="11701">MVLFCIVNSTVKADVDKKQKRAELGWALAKSKDVEEEKDLIQLKREDRLKGGFYANPEAKPLFIIRISLVPIFNGIFLKLNKATVNMLHKVEPYVTYGYDNN</sequence>
<dbReference type="OrthoDB" id="28644at2759"/>
<dbReference type="GO" id="GO:0003735">
    <property type="term" value="F:structural constituent of ribosome"/>
    <property type="evidence" value="ECO:0007669"/>
    <property type="project" value="TreeGrafter"/>
</dbReference>
<dbReference type="InterPro" id="IPR039699">
    <property type="entry name" value="Ribosomal_uL30"/>
</dbReference>
<evidence type="ECO:0000313" key="1">
    <source>
        <dbReference type="EMBL" id="CAA0832540.1"/>
    </source>
</evidence>
<reference evidence="1" key="1">
    <citation type="submission" date="2019-12" db="EMBL/GenBank/DDBJ databases">
        <authorList>
            <person name="Scholes J."/>
        </authorList>
    </citation>
    <scope>NUCLEOTIDE SEQUENCE</scope>
</reference>
<dbReference type="InterPro" id="IPR036919">
    <property type="entry name" value="Ribo_uL30_ferredoxin-like_sf"/>
</dbReference>
<proteinExistence type="predicted"/>